<organism evidence="4 5">
    <name type="scientific">Podarcis muralis</name>
    <name type="common">Wall lizard</name>
    <name type="synonym">Lacerta muralis</name>
    <dbReference type="NCBI Taxonomy" id="64176"/>
    <lineage>
        <taxon>Eukaryota</taxon>
        <taxon>Metazoa</taxon>
        <taxon>Chordata</taxon>
        <taxon>Craniata</taxon>
        <taxon>Vertebrata</taxon>
        <taxon>Euteleostomi</taxon>
        <taxon>Lepidosauria</taxon>
        <taxon>Squamata</taxon>
        <taxon>Bifurcata</taxon>
        <taxon>Unidentata</taxon>
        <taxon>Episquamata</taxon>
        <taxon>Laterata</taxon>
        <taxon>Lacertibaenia</taxon>
        <taxon>Lacertidae</taxon>
        <taxon>Podarcis</taxon>
    </lineage>
</organism>
<dbReference type="SUPFAM" id="SSF49854">
    <property type="entry name" value="Spermadhesin, CUB domain"/>
    <property type="match status" value="1"/>
</dbReference>
<dbReference type="Gene3D" id="2.60.120.290">
    <property type="entry name" value="Spermadhesin, CUB domain"/>
    <property type="match status" value="1"/>
</dbReference>
<keyword evidence="1" id="KW-1015">Disulfide bond</keyword>
<dbReference type="AlphaFoldDB" id="A0A670ICJ5"/>
<comment type="caution">
    <text evidence="2">Lacks conserved residue(s) required for the propagation of feature annotation.</text>
</comment>
<evidence type="ECO:0000313" key="5">
    <source>
        <dbReference type="Proteomes" id="UP000472272"/>
    </source>
</evidence>
<evidence type="ECO:0000256" key="2">
    <source>
        <dbReference type="PROSITE-ProRule" id="PRU00059"/>
    </source>
</evidence>
<keyword evidence="5" id="KW-1185">Reference proteome</keyword>
<dbReference type="Proteomes" id="UP000472272">
    <property type="component" value="Chromosome 5"/>
</dbReference>
<protein>
    <recommendedName>
        <fullName evidence="3">CUB domain-containing protein</fullName>
    </recommendedName>
</protein>
<accession>A0A670ICJ5</accession>
<feature type="domain" description="CUB" evidence="3">
    <location>
        <begin position="1"/>
        <end position="92"/>
    </location>
</feature>
<proteinExistence type="predicted"/>
<evidence type="ECO:0000256" key="1">
    <source>
        <dbReference type="ARBA" id="ARBA00023157"/>
    </source>
</evidence>
<dbReference type="Pfam" id="PF00431">
    <property type="entry name" value="CUB"/>
    <property type="match status" value="1"/>
</dbReference>
<evidence type="ECO:0000313" key="4">
    <source>
        <dbReference type="Ensembl" id="ENSPMRP00000009327.1"/>
    </source>
</evidence>
<reference evidence="4" key="3">
    <citation type="submission" date="2025-09" db="UniProtKB">
        <authorList>
            <consortium name="Ensembl"/>
        </authorList>
    </citation>
    <scope>IDENTIFICATION</scope>
</reference>
<evidence type="ECO:0000259" key="3">
    <source>
        <dbReference type="PROSITE" id="PS01180"/>
    </source>
</evidence>
<dbReference type="Ensembl" id="ENSPMRT00000009953.1">
    <property type="protein sequence ID" value="ENSPMRP00000009327.1"/>
    <property type="gene ID" value="ENSPMRG00000006276.1"/>
</dbReference>
<dbReference type="InterPro" id="IPR000859">
    <property type="entry name" value="CUB_dom"/>
</dbReference>
<reference evidence="4" key="2">
    <citation type="submission" date="2025-08" db="UniProtKB">
        <authorList>
            <consortium name="Ensembl"/>
        </authorList>
    </citation>
    <scope>IDENTIFICATION</scope>
</reference>
<sequence>KMSKKDKYFVNLVFKANYAVPARGDIIQYLDCNKEYIEIFDGYPHVSTPLGRTCSGIYLNYTYISTSNTMTILLHRDSYYSGNGFYASYYSIPLSKSYLFI</sequence>
<name>A0A670ICJ5_PODMU</name>
<dbReference type="GeneTree" id="ENSGT01030000236508"/>
<dbReference type="CDD" id="cd00041">
    <property type="entry name" value="CUB"/>
    <property type="match status" value="1"/>
</dbReference>
<dbReference type="InterPro" id="IPR035914">
    <property type="entry name" value="Sperma_CUB_dom_sf"/>
</dbReference>
<reference evidence="4 5" key="1">
    <citation type="journal article" date="2019" name="Proc. Natl. Acad. Sci. U.S.A.">
        <title>Regulatory changes in pterin and carotenoid genes underlie balanced color polymorphisms in the wall lizard.</title>
        <authorList>
            <person name="Andrade P."/>
            <person name="Pinho C."/>
            <person name="Perez I de Lanuza G."/>
            <person name="Afonso S."/>
            <person name="Brejcha J."/>
            <person name="Rubin C.J."/>
            <person name="Wallerman O."/>
            <person name="Pereira P."/>
            <person name="Sabatino S.J."/>
            <person name="Bellati A."/>
            <person name="Pellitteri-Rosa D."/>
            <person name="Bosakova Z."/>
            <person name="Bunikis I."/>
            <person name="Carretero M.A."/>
            <person name="Feiner N."/>
            <person name="Marsik P."/>
            <person name="Pauperio F."/>
            <person name="Salvi D."/>
            <person name="Soler L."/>
            <person name="While G.M."/>
            <person name="Uller T."/>
            <person name="Font E."/>
            <person name="Andersson L."/>
            <person name="Carneiro M."/>
        </authorList>
    </citation>
    <scope>NUCLEOTIDE SEQUENCE</scope>
</reference>
<dbReference type="PROSITE" id="PS01180">
    <property type="entry name" value="CUB"/>
    <property type="match status" value="1"/>
</dbReference>